<evidence type="ECO:0008006" key="3">
    <source>
        <dbReference type="Google" id="ProtNLM"/>
    </source>
</evidence>
<reference evidence="1 2" key="1">
    <citation type="submission" date="2017-10" db="EMBL/GenBank/DDBJ databases">
        <title>Draft genome of Longibacter Salinarum.</title>
        <authorList>
            <person name="Goh K.M."/>
            <person name="Shamsir M.S."/>
            <person name="Lim S.W."/>
        </authorList>
    </citation>
    <scope>NUCLEOTIDE SEQUENCE [LARGE SCALE GENOMIC DNA]</scope>
    <source>
        <strain evidence="1 2">KCTC 52045</strain>
    </source>
</reference>
<dbReference type="AlphaFoldDB" id="A0A2A8D2A5"/>
<accession>A0A2A8D2A5</accession>
<sequence>MAFSYPRYLAAKKTVDERARHPRVWNSFLDAARSLSERRIARPLRILEVGGGVGDLAIEILTALDGVSIHYTLLDAETENLASARDRISSHLDSTSVASTDGPSTLFTSGSGAEHRVEFECRTIESIPKWFDEEGGGNPFDVLVGQAIMDIVPTSISLHIASSILTRDGVAYLPIHFDGLTSFEPVIDPSIDSMITDLYHRSMHREYRSNDIQGVRLASDEDTITSDGARCGRDLIIEAGDAGFDVADAGSSDWIVMPNVGSDVYPGEEAYFLECMLHFIENELSGHPDLADEEFEQWLETRRQQIDQRDLTLMVHNIDVLLQCR</sequence>
<gene>
    <name evidence="1" type="ORF">CRI94_01905</name>
</gene>
<dbReference type="OrthoDB" id="1493577at2"/>
<dbReference type="Gene3D" id="3.40.50.150">
    <property type="entry name" value="Vaccinia Virus protein VP39"/>
    <property type="match status" value="1"/>
</dbReference>
<dbReference type="InterPro" id="IPR029063">
    <property type="entry name" value="SAM-dependent_MTases_sf"/>
</dbReference>
<comment type="caution">
    <text evidence="1">The sequence shown here is derived from an EMBL/GenBank/DDBJ whole genome shotgun (WGS) entry which is preliminary data.</text>
</comment>
<keyword evidence="2" id="KW-1185">Reference proteome</keyword>
<evidence type="ECO:0000313" key="1">
    <source>
        <dbReference type="EMBL" id="PEN15065.1"/>
    </source>
</evidence>
<organism evidence="1 2">
    <name type="scientific">Longibacter salinarum</name>
    <dbReference type="NCBI Taxonomy" id="1850348"/>
    <lineage>
        <taxon>Bacteria</taxon>
        <taxon>Pseudomonadati</taxon>
        <taxon>Rhodothermota</taxon>
        <taxon>Rhodothermia</taxon>
        <taxon>Rhodothermales</taxon>
        <taxon>Salisaetaceae</taxon>
        <taxon>Longibacter</taxon>
    </lineage>
</organism>
<evidence type="ECO:0000313" key="2">
    <source>
        <dbReference type="Proteomes" id="UP000220102"/>
    </source>
</evidence>
<protein>
    <recommendedName>
        <fullName evidence="3">Class I SAM-dependent methyltransferase</fullName>
    </recommendedName>
</protein>
<name>A0A2A8D2A5_9BACT</name>
<dbReference type="SUPFAM" id="SSF53335">
    <property type="entry name" value="S-adenosyl-L-methionine-dependent methyltransferases"/>
    <property type="match status" value="1"/>
</dbReference>
<dbReference type="RefSeq" id="WP_098073964.1">
    <property type="nucleotide sequence ID" value="NZ_PDEQ01000001.1"/>
</dbReference>
<dbReference type="EMBL" id="PDEQ01000001">
    <property type="protein sequence ID" value="PEN15065.1"/>
    <property type="molecule type" value="Genomic_DNA"/>
</dbReference>
<dbReference type="Proteomes" id="UP000220102">
    <property type="component" value="Unassembled WGS sequence"/>
</dbReference>
<proteinExistence type="predicted"/>